<feature type="region of interest" description="Disordered" evidence="1">
    <location>
        <begin position="1"/>
        <end position="20"/>
    </location>
</feature>
<dbReference type="InterPro" id="IPR012340">
    <property type="entry name" value="NA-bd_OB-fold"/>
</dbReference>
<dbReference type="PANTHER" id="PTHR34075">
    <property type="entry name" value="BLR3430 PROTEIN"/>
    <property type="match status" value="1"/>
</dbReference>
<keyword evidence="4" id="KW-1185">Reference proteome</keyword>
<accession>A0AA87RJ25</accession>
<dbReference type="AlphaFoldDB" id="A0AA87RJ25"/>
<protein>
    <recommendedName>
        <fullName evidence="2">ChsH2 C-terminal OB-fold domain-containing protein</fullName>
    </recommendedName>
</protein>
<dbReference type="EMBL" id="BJUU01000002">
    <property type="protein sequence ID" value="GEK79107.1"/>
    <property type="molecule type" value="Genomic_DNA"/>
</dbReference>
<organism evidence="3 4">
    <name type="scientific">Agrococcus baldri</name>
    <dbReference type="NCBI Taxonomy" id="153730"/>
    <lineage>
        <taxon>Bacteria</taxon>
        <taxon>Bacillati</taxon>
        <taxon>Actinomycetota</taxon>
        <taxon>Actinomycetes</taxon>
        <taxon>Micrococcales</taxon>
        <taxon>Microbacteriaceae</taxon>
        <taxon>Agrococcus</taxon>
    </lineage>
</organism>
<dbReference type="PANTHER" id="PTHR34075:SF5">
    <property type="entry name" value="BLR3430 PROTEIN"/>
    <property type="match status" value="1"/>
</dbReference>
<evidence type="ECO:0000313" key="3">
    <source>
        <dbReference type="EMBL" id="GEK79107.1"/>
    </source>
</evidence>
<evidence type="ECO:0000259" key="2">
    <source>
        <dbReference type="Pfam" id="PF01796"/>
    </source>
</evidence>
<dbReference type="Proteomes" id="UP000321749">
    <property type="component" value="Unassembled WGS sequence"/>
</dbReference>
<dbReference type="Pfam" id="PF01796">
    <property type="entry name" value="OB_ChsH2_C"/>
    <property type="match status" value="1"/>
</dbReference>
<dbReference type="SUPFAM" id="SSF50249">
    <property type="entry name" value="Nucleic acid-binding proteins"/>
    <property type="match status" value="1"/>
</dbReference>
<evidence type="ECO:0000256" key="1">
    <source>
        <dbReference type="SAM" id="MobiDB-lite"/>
    </source>
</evidence>
<gene>
    <name evidence="3" type="ORF">ABA31_04580</name>
</gene>
<evidence type="ECO:0000313" key="4">
    <source>
        <dbReference type="Proteomes" id="UP000321749"/>
    </source>
</evidence>
<dbReference type="InterPro" id="IPR002878">
    <property type="entry name" value="ChsH2_C"/>
</dbReference>
<comment type="caution">
    <text evidence="3">The sequence shown here is derived from an EMBL/GenBank/DDBJ whole genome shotgun (WGS) entry which is preliminary data.</text>
</comment>
<name>A0AA87RJ25_9MICO</name>
<feature type="domain" description="ChsH2 C-terminal OB-fold" evidence="2">
    <location>
        <begin position="64"/>
        <end position="125"/>
    </location>
</feature>
<proteinExistence type="predicted"/>
<dbReference type="RefSeq" id="WP_146792488.1">
    <property type="nucleotide sequence ID" value="NZ_BJUU01000002.1"/>
</dbReference>
<dbReference type="InterPro" id="IPR052513">
    <property type="entry name" value="Thioester_dehydratase-like"/>
</dbReference>
<sequence>MSDAGEEGAPVDRASPDLGDPLYAPHFAGLEEGEFRVQRWESDGALEWPPHVMHGADQTESYGWQAIPLTGVVYSYAVCYRAFHPWFALRVPYAIVVVDTDAGVRVLGNCFDPSVERLECGQRMRGELVRAESGIPGVVWRPAEAHGTTPLRRAIQAECSG</sequence>
<reference evidence="3 4" key="1">
    <citation type="submission" date="2019-07" db="EMBL/GenBank/DDBJ databases">
        <title>Whole genome shotgun sequence of Agrococcus baldri NBRC 103055.</title>
        <authorList>
            <person name="Hosoyama A."/>
            <person name="Uohara A."/>
            <person name="Ohji S."/>
            <person name="Ichikawa N."/>
        </authorList>
    </citation>
    <scope>NUCLEOTIDE SEQUENCE [LARGE SCALE GENOMIC DNA]</scope>
    <source>
        <strain evidence="3 4">NBRC 103055</strain>
    </source>
</reference>